<dbReference type="EMBL" id="RBAH01000003">
    <property type="protein sequence ID" value="RKN85879.1"/>
    <property type="molecule type" value="Genomic_DNA"/>
</dbReference>
<evidence type="ECO:0000313" key="2">
    <source>
        <dbReference type="EMBL" id="RKN85879.1"/>
    </source>
</evidence>
<accession>A0A3B0CNS2</accession>
<dbReference type="InterPro" id="IPR020288">
    <property type="entry name" value="Sheath_initiator"/>
</dbReference>
<evidence type="ECO:0000256" key="1">
    <source>
        <dbReference type="SAM" id="MobiDB-lite"/>
    </source>
</evidence>
<evidence type="ECO:0000313" key="3">
    <source>
        <dbReference type="Proteomes" id="UP000282311"/>
    </source>
</evidence>
<keyword evidence="3" id="KW-1185">Reference proteome</keyword>
<dbReference type="OrthoDB" id="89089at2"/>
<name>A0A3B0CNS2_9BACL</name>
<feature type="compositionally biased region" description="Polar residues" evidence="1">
    <location>
        <begin position="1"/>
        <end position="15"/>
    </location>
</feature>
<proteinExistence type="predicted"/>
<sequence length="155" mass="17526">MPNLFPTSGGESSSVPGIHTDGTARSGVKFGRSWRFDYAKGDFVTTPTGKIADCIDAEAWLEWCKKTIRTERYTYLAYSRSYGQEYDELIPRGLSRRAIESEIVRMTTEALKTDPRTDSVGPFSFEWDGERCLFQCELTNVRQQKSRIDGSVVTS</sequence>
<reference evidence="2 3" key="1">
    <citation type="journal article" date="2007" name="Int. J. Syst. Evol. Microbiol.">
        <title>Paenibacillus ginsengarvi sp. nov., isolated from soil from ginseng cultivation.</title>
        <authorList>
            <person name="Yoon M.H."/>
            <person name="Ten L.N."/>
            <person name="Im W.T."/>
        </authorList>
    </citation>
    <scope>NUCLEOTIDE SEQUENCE [LARGE SCALE GENOMIC DNA]</scope>
    <source>
        <strain evidence="2 3">KCTC 13059</strain>
    </source>
</reference>
<gene>
    <name evidence="2" type="ORF">D7M11_05970</name>
</gene>
<protein>
    <submittedName>
        <fullName evidence="2">DUF2634 domain-containing protein</fullName>
    </submittedName>
</protein>
<organism evidence="2 3">
    <name type="scientific">Paenibacillus ginsengarvi</name>
    <dbReference type="NCBI Taxonomy" id="400777"/>
    <lineage>
        <taxon>Bacteria</taxon>
        <taxon>Bacillati</taxon>
        <taxon>Bacillota</taxon>
        <taxon>Bacilli</taxon>
        <taxon>Bacillales</taxon>
        <taxon>Paenibacillaceae</taxon>
        <taxon>Paenibacillus</taxon>
    </lineage>
</organism>
<dbReference type="Pfam" id="PF10934">
    <property type="entry name" value="Sheath_initiator"/>
    <property type="match status" value="1"/>
</dbReference>
<dbReference type="AlphaFoldDB" id="A0A3B0CNS2"/>
<comment type="caution">
    <text evidence="2">The sequence shown here is derived from an EMBL/GenBank/DDBJ whole genome shotgun (WGS) entry which is preliminary data.</text>
</comment>
<feature type="region of interest" description="Disordered" evidence="1">
    <location>
        <begin position="1"/>
        <end position="21"/>
    </location>
</feature>
<dbReference type="Proteomes" id="UP000282311">
    <property type="component" value="Unassembled WGS sequence"/>
</dbReference>
<dbReference type="RefSeq" id="WP_120746247.1">
    <property type="nucleotide sequence ID" value="NZ_RBAH01000003.1"/>
</dbReference>